<evidence type="ECO:0000313" key="2">
    <source>
        <dbReference type="EMBL" id="KAK3193018.1"/>
    </source>
</evidence>
<protein>
    <recommendedName>
        <fullName evidence="1">DUF4283 domain-containing protein</fullName>
    </recommendedName>
</protein>
<sequence length="98" mass="11118">MGIDDIKGLCEMLAILDLDRPEVLIKGEAHNEGMKEVSHCLVGKVLAGKRINREAFTNVIEQLWSSIGVVEVEMMDENLFVFYFPRNEDRVLVWAKGP</sequence>
<feature type="domain" description="DUF4283" evidence="1">
    <location>
        <begin position="35"/>
        <end position="98"/>
    </location>
</feature>
<organism evidence="2 3">
    <name type="scientific">Dipteronia sinensis</name>
    <dbReference type="NCBI Taxonomy" id="43782"/>
    <lineage>
        <taxon>Eukaryota</taxon>
        <taxon>Viridiplantae</taxon>
        <taxon>Streptophyta</taxon>
        <taxon>Embryophyta</taxon>
        <taxon>Tracheophyta</taxon>
        <taxon>Spermatophyta</taxon>
        <taxon>Magnoliopsida</taxon>
        <taxon>eudicotyledons</taxon>
        <taxon>Gunneridae</taxon>
        <taxon>Pentapetalae</taxon>
        <taxon>rosids</taxon>
        <taxon>malvids</taxon>
        <taxon>Sapindales</taxon>
        <taxon>Sapindaceae</taxon>
        <taxon>Hippocastanoideae</taxon>
        <taxon>Acereae</taxon>
        <taxon>Dipteronia</taxon>
    </lineage>
</organism>
<dbReference type="EMBL" id="JANJYJ010000008">
    <property type="protein sequence ID" value="KAK3193018.1"/>
    <property type="molecule type" value="Genomic_DNA"/>
</dbReference>
<proteinExistence type="predicted"/>
<evidence type="ECO:0000313" key="3">
    <source>
        <dbReference type="Proteomes" id="UP001281410"/>
    </source>
</evidence>
<dbReference type="AlphaFoldDB" id="A0AAD9ZV95"/>
<gene>
    <name evidence="2" type="ORF">Dsin_024328</name>
</gene>
<comment type="caution">
    <text evidence="2">The sequence shown here is derived from an EMBL/GenBank/DDBJ whole genome shotgun (WGS) entry which is preliminary data.</text>
</comment>
<keyword evidence="3" id="KW-1185">Reference proteome</keyword>
<accession>A0AAD9ZV95</accession>
<dbReference type="Pfam" id="PF14111">
    <property type="entry name" value="DUF4283"/>
    <property type="match status" value="1"/>
</dbReference>
<name>A0AAD9ZV95_9ROSI</name>
<evidence type="ECO:0000259" key="1">
    <source>
        <dbReference type="Pfam" id="PF14111"/>
    </source>
</evidence>
<dbReference type="Proteomes" id="UP001281410">
    <property type="component" value="Unassembled WGS sequence"/>
</dbReference>
<reference evidence="2" key="1">
    <citation type="journal article" date="2023" name="Plant J.">
        <title>Genome sequences and population genomics provide insights into the demographic history, inbreeding, and mutation load of two 'living fossil' tree species of Dipteronia.</title>
        <authorList>
            <person name="Feng Y."/>
            <person name="Comes H.P."/>
            <person name="Chen J."/>
            <person name="Zhu S."/>
            <person name="Lu R."/>
            <person name="Zhang X."/>
            <person name="Li P."/>
            <person name="Qiu J."/>
            <person name="Olsen K.M."/>
            <person name="Qiu Y."/>
        </authorList>
    </citation>
    <scope>NUCLEOTIDE SEQUENCE</scope>
    <source>
        <strain evidence="2">NBL</strain>
    </source>
</reference>
<dbReference type="InterPro" id="IPR025558">
    <property type="entry name" value="DUF4283"/>
</dbReference>